<comment type="subcellular location">
    <subcellularLocation>
        <location evidence="1">Membrane</location>
        <topology evidence="1">Multi-pass membrane protein</topology>
    </subcellularLocation>
</comment>
<keyword evidence="6 12" id="KW-0472">Membrane</keyword>
<dbReference type="OMA" id="APYKDDI"/>
<keyword evidence="9" id="KW-1071">Ligand-gated ion channel</keyword>
<dbReference type="InterPro" id="IPR015683">
    <property type="entry name" value="Ionotropic_Glu_rcpt"/>
</dbReference>
<evidence type="ECO:0000256" key="4">
    <source>
        <dbReference type="ARBA" id="ARBA00022989"/>
    </source>
</evidence>
<sequence length="832" mass="96064">MKAKKEISFPLFMLTMLLLIMESTTADEGDAMNYMRRNTNYFVKAALVGEKGHVELDFFRDAAEILLRNTTEYEEQENCTIEFIPLEFDLNNASNVLQNLTYARKLFGHNQVDVAIGPFIDHFTSPNYVIEEPTCHYLTTSSAYVRKSENKDRIRTLLPDLEDFSTAVAKVMEKLGWQQVVFLSDDDFSPILKLRESNILVNPILLPSMHHLGSGHDPLYETLRTLRSSEWPNFVLHSSNLGIVRKVLKKAKDMHLLFGELNWFVTYLNFRALESTISDKSLTNIYGLELVNESMIPKEIISDHPEKSILDIAVTVDLINILLHISGRKCQTKPEPEKFNKMEVPYVGALGYYFLQNDRRTNYIIKIQTPKSLVGSINVTDTGVSVEVQRREKKEGISPFGKNETLRIVMGEALPFIKYDSNTKKFSGFCYDILQKLSTILNFKYEIQFVNGDEENQLSYNANPSVDFLIDQLVSGNASMAIGAIPMSSKKEMIVSSSYSILTSKTSILIHRPKSEPQFFQFLSPFSENLWYSLVLFMLVVTLALFLMSRYDQTQEKTNFNLKESLWYSLNVLLNNGTEYSPQTTSTRTIIAFYWFCILIINAAYTANLTAFLTKQRSDQSIKTIRQLVDQSQYEYGILNDSDLKEFFQTSQKDPYERMWLQMQSDELIIDKIENAIEKVRKNNFALINDQIVNEYYAGKNCELESHTQPIKEKSYAFAFPKGAPYRDEINRVLLELKENGTLDKIKNEWLFGKCGDQNIKDRKKEKENSALKFEDMMGLFIVMAASAAIAVLFEILRQIHIYIQTHCKTKPNFYQREVKERELEINEERFL</sequence>
<evidence type="ECO:0000259" key="14">
    <source>
        <dbReference type="SMART" id="SM00079"/>
    </source>
</evidence>
<dbReference type="SUPFAM" id="SSF53822">
    <property type="entry name" value="Periplasmic binding protein-like I"/>
    <property type="match status" value="1"/>
</dbReference>
<dbReference type="Pfam" id="PF00060">
    <property type="entry name" value="Lig_chan"/>
    <property type="match status" value="1"/>
</dbReference>
<evidence type="ECO:0000256" key="13">
    <source>
        <dbReference type="SAM" id="SignalP"/>
    </source>
</evidence>
<dbReference type="GO" id="GO:0015276">
    <property type="term" value="F:ligand-gated monoatomic ion channel activity"/>
    <property type="evidence" value="ECO:0007669"/>
    <property type="project" value="InterPro"/>
</dbReference>
<feature type="coiled-coil region" evidence="11">
    <location>
        <begin position="663"/>
        <end position="690"/>
    </location>
</feature>
<dbReference type="SMART" id="SM00079">
    <property type="entry name" value="PBPe"/>
    <property type="match status" value="1"/>
</dbReference>
<evidence type="ECO:0000256" key="11">
    <source>
        <dbReference type="SAM" id="Coils"/>
    </source>
</evidence>
<proteinExistence type="predicted"/>
<dbReference type="Pfam" id="PF10613">
    <property type="entry name" value="Lig_chan-Glu_bd"/>
    <property type="match status" value="1"/>
</dbReference>
<evidence type="ECO:0000256" key="5">
    <source>
        <dbReference type="ARBA" id="ARBA00023065"/>
    </source>
</evidence>
<gene>
    <name evidence="15" type="ORF">OCBIM_22018191mg</name>
</gene>
<keyword evidence="5" id="KW-0406">Ion transport</keyword>
<evidence type="ECO:0000256" key="12">
    <source>
        <dbReference type="SAM" id="Phobius"/>
    </source>
</evidence>
<evidence type="ECO:0000256" key="8">
    <source>
        <dbReference type="ARBA" id="ARBA00023180"/>
    </source>
</evidence>
<dbReference type="InterPro" id="IPR001320">
    <property type="entry name" value="Iontro_rcpt_C"/>
</dbReference>
<feature type="transmembrane region" description="Helical" evidence="12">
    <location>
        <begin position="530"/>
        <end position="548"/>
    </location>
</feature>
<evidence type="ECO:0000256" key="7">
    <source>
        <dbReference type="ARBA" id="ARBA00023170"/>
    </source>
</evidence>
<feature type="chain" id="PRO_5005584320" description="Ionotropic glutamate receptor C-terminal domain-containing protein" evidence="13">
    <location>
        <begin position="27"/>
        <end position="832"/>
    </location>
</feature>
<reference evidence="15" key="1">
    <citation type="submission" date="2015-07" db="EMBL/GenBank/DDBJ databases">
        <title>MeaNS - Measles Nucleotide Surveillance Program.</title>
        <authorList>
            <person name="Tran T."/>
            <person name="Druce J."/>
        </authorList>
    </citation>
    <scope>NUCLEOTIDE SEQUENCE</scope>
    <source>
        <strain evidence="15">UCB-OBI-ISO-001</strain>
        <tissue evidence="15">Gonad</tissue>
    </source>
</reference>
<keyword evidence="8" id="KW-0325">Glycoprotein</keyword>
<evidence type="ECO:0000256" key="9">
    <source>
        <dbReference type="ARBA" id="ARBA00023286"/>
    </source>
</evidence>
<dbReference type="PANTHER" id="PTHR18966">
    <property type="entry name" value="IONOTROPIC GLUTAMATE RECEPTOR"/>
    <property type="match status" value="1"/>
</dbReference>
<dbReference type="AlphaFoldDB" id="A0A0L8ICZ6"/>
<protein>
    <recommendedName>
        <fullName evidence="14">Ionotropic glutamate receptor C-terminal domain-containing protein</fullName>
    </recommendedName>
</protein>
<accession>A0A0L8ICZ6</accession>
<feature type="transmembrane region" description="Helical" evidence="12">
    <location>
        <begin position="591"/>
        <end position="613"/>
    </location>
</feature>
<keyword evidence="13" id="KW-0732">Signal</keyword>
<evidence type="ECO:0000256" key="2">
    <source>
        <dbReference type="ARBA" id="ARBA00022448"/>
    </source>
</evidence>
<dbReference type="KEGG" id="obi:106873438"/>
<dbReference type="Gene3D" id="1.10.287.70">
    <property type="match status" value="1"/>
</dbReference>
<keyword evidence="10" id="KW-0407">Ion channel</keyword>
<keyword evidence="4 12" id="KW-1133">Transmembrane helix</keyword>
<keyword evidence="2" id="KW-0813">Transport</keyword>
<feature type="signal peptide" evidence="13">
    <location>
        <begin position="1"/>
        <end position="26"/>
    </location>
</feature>
<dbReference type="SUPFAM" id="SSF81324">
    <property type="entry name" value="Voltage-gated potassium channels"/>
    <property type="match status" value="1"/>
</dbReference>
<keyword evidence="7" id="KW-0675">Receptor</keyword>
<evidence type="ECO:0000256" key="3">
    <source>
        <dbReference type="ARBA" id="ARBA00022692"/>
    </source>
</evidence>
<organism evidence="15">
    <name type="scientific">Octopus bimaculoides</name>
    <name type="common">California two-spotted octopus</name>
    <dbReference type="NCBI Taxonomy" id="37653"/>
    <lineage>
        <taxon>Eukaryota</taxon>
        <taxon>Metazoa</taxon>
        <taxon>Spiralia</taxon>
        <taxon>Lophotrochozoa</taxon>
        <taxon>Mollusca</taxon>
        <taxon>Cephalopoda</taxon>
        <taxon>Coleoidea</taxon>
        <taxon>Octopodiformes</taxon>
        <taxon>Octopoda</taxon>
        <taxon>Incirrata</taxon>
        <taxon>Octopodidae</taxon>
        <taxon>Octopus</taxon>
    </lineage>
</organism>
<dbReference type="InterPro" id="IPR019594">
    <property type="entry name" value="Glu/Gly-bd"/>
</dbReference>
<dbReference type="InterPro" id="IPR028082">
    <property type="entry name" value="Peripla_BP_I"/>
</dbReference>
<dbReference type="GO" id="GO:0016020">
    <property type="term" value="C:membrane"/>
    <property type="evidence" value="ECO:0007669"/>
    <property type="project" value="UniProtKB-SubCell"/>
</dbReference>
<keyword evidence="3 12" id="KW-0812">Transmembrane</keyword>
<name>A0A0L8ICZ6_OCTBM</name>
<evidence type="ECO:0000256" key="1">
    <source>
        <dbReference type="ARBA" id="ARBA00004141"/>
    </source>
</evidence>
<dbReference type="Gene3D" id="3.40.190.10">
    <property type="entry name" value="Periplasmic binding protein-like II"/>
    <property type="match status" value="2"/>
</dbReference>
<dbReference type="EMBL" id="KQ415990">
    <property type="protein sequence ID" value="KOF99274.1"/>
    <property type="molecule type" value="Genomic_DNA"/>
</dbReference>
<dbReference type="Gene3D" id="3.40.50.2300">
    <property type="match status" value="1"/>
</dbReference>
<evidence type="ECO:0000256" key="6">
    <source>
        <dbReference type="ARBA" id="ARBA00023136"/>
    </source>
</evidence>
<keyword evidence="11" id="KW-0175">Coiled coil</keyword>
<feature type="transmembrane region" description="Helical" evidence="12">
    <location>
        <begin position="777"/>
        <end position="797"/>
    </location>
</feature>
<evidence type="ECO:0000313" key="15">
    <source>
        <dbReference type="EMBL" id="KOF99274.1"/>
    </source>
</evidence>
<dbReference type="FunFam" id="1.10.287.70:FF:000143">
    <property type="entry name" value="Probable glutamate receptor"/>
    <property type="match status" value="1"/>
</dbReference>
<dbReference type="SUPFAM" id="SSF53850">
    <property type="entry name" value="Periplasmic binding protein-like II"/>
    <property type="match status" value="1"/>
</dbReference>
<dbReference type="OrthoDB" id="5984008at2759"/>
<evidence type="ECO:0000256" key="10">
    <source>
        <dbReference type="ARBA" id="ARBA00023303"/>
    </source>
</evidence>
<feature type="domain" description="Ionotropic glutamate receptor C-terminal" evidence="14">
    <location>
        <begin position="405"/>
        <end position="753"/>
    </location>
</feature>